<dbReference type="Gene3D" id="2.60.120.1060">
    <property type="entry name" value="NPCBM/NEW2 domain"/>
    <property type="match status" value="1"/>
</dbReference>
<dbReference type="InterPro" id="IPR036582">
    <property type="entry name" value="Mao_N_sf"/>
</dbReference>
<dbReference type="InterPro" id="IPR038637">
    <property type="entry name" value="NPCBM_sf"/>
</dbReference>
<proteinExistence type="predicted"/>
<evidence type="ECO:0000313" key="4">
    <source>
        <dbReference type="Proteomes" id="UP001589747"/>
    </source>
</evidence>
<feature type="domain" description="Copper amine oxidase-like N-terminal" evidence="1">
    <location>
        <begin position="25"/>
        <end position="85"/>
    </location>
</feature>
<accession>A0ABV5KXY3</accession>
<dbReference type="InterPro" id="IPR013222">
    <property type="entry name" value="Glyco_hyd_98_carb-bd"/>
</dbReference>
<dbReference type="SUPFAM" id="SSF49785">
    <property type="entry name" value="Galactose-binding domain-like"/>
    <property type="match status" value="1"/>
</dbReference>
<dbReference type="Gene3D" id="3.30.457.10">
    <property type="entry name" value="Copper amine oxidase-like, N-terminal domain"/>
    <property type="match status" value="1"/>
</dbReference>
<comment type="caution">
    <text evidence="3">The sequence shown here is derived from an EMBL/GenBank/DDBJ whole genome shotgun (WGS) entry which is preliminary data.</text>
</comment>
<evidence type="ECO:0000259" key="2">
    <source>
        <dbReference type="Pfam" id="PF08305"/>
    </source>
</evidence>
<dbReference type="RefSeq" id="WP_377500928.1">
    <property type="nucleotide sequence ID" value="NZ_JBHMDO010000047.1"/>
</dbReference>
<reference evidence="3 4" key="1">
    <citation type="submission" date="2024-09" db="EMBL/GenBank/DDBJ databases">
        <authorList>
            <person name="Sun Q."/>
            <person name="Mori K."/>
        </authorList>
    </citation>
    <scope>NUCLEOTIDE SEQUENCE [LARGE SCALE GENOMIC DNA]</scope>
    <source>
        <strain evidence="3 4">TISTR 2452</strain>
    </source>
</reference>
<dbReference type="InterPro" id="IPR008979">
    <property type="entry name" value="Galactose-bd-like_sf"/>
</dbReference>
<evidence type="ECO:0000259" key="1">
    <source>
        <dbReference type="Pfam" id="PF07833"/>
    </source>
</evidence>
<dbReference type="SUPFAM" id="SSF55383">
    <property type="entry name" value="Copper amine oxidase, domain N"/>
    <property type="match status" value="1"/>
</dbReference>
<protein>
    <submittedName>
        <fullName evidence="3">Stalk domain-containing protein</fullName>
    </submittedName>
</protein>
<name>A0ABV5KXY3_9BACL</name>
<evidence type="ECO:0000313" key="3">
    <source>
        <dbReference type="EMBL" id="MFB9330077.1"/>
    </source>
</evidence>
<feature type="domain" description="Glycosyl hydrolase family 98 putative carbohydrate-binding module" evidence="2">
    <location>
        <begin position="153"/>
        <end position="229"/>
    </location>
</feature>
<dbReference type="Pfam" id="PF08305">
    <property type="entry name" value="NPCBM"/>
    <property type="match status" value="1"/>
</dbReference>
<dbReference type="InterPro" id="IPR012854">
    <property type="entry name" value="Cu_amine_oxidase-like_N"/>
</dbReference>
<sequence>MKDKVKGLVAGLLIGTVVTGATAYAAGGKMIEVFYNVKDIKINKVSKTPTEQPFVLNGTTFVPLRFVAESLGEEVKWDSKTATVWIGEQPEATAKYFGDNLQHMNWQENGKDFTYEYSYNEGDIVKDTVGNSYNNYITIGTNYIFSDAKEALLEFPLNGQYKKFVSKLGFTDDSKATKETVTFTVMLDDVSVATRSVKAGEFPADLNIDVSGAQKIGFKVSNESHATQFTVGLFDAHLLK</sequence>
<dbReference type="Proteomes" id="UP001589747">
    <property type="component" value="Unassembled WGS sequence"/>
</dbReference>
<dbReference type="EMBL" id="JBHMDO010000047">
    <property type="protein sequence ID" value="MFB9330077.1"/>
    <property type="molecule type" value="Genomic_DNA"/>
</dbReference>
<organism evidence="3 4">
    <name type="scientific">Paenibacillus aurantiacus</name>
    <dbReference type="NCBI Taxonomy" id="1936118"/>
    <lineage>
        <taxon>Bacteria</taxon>
        <taxon>Bacillati</taxon>
        <taxon>Bacillota</taxon>
        <taxon>Bacilli</taxon>
        <taxon>Bacillales</taxon>
        <taxon>Paenibacillaceae</taxon>
        <taxon>Paenibacillus</taxon>
    </lineage>
</organism>
<dbReference type="Pfam" id="PF07833">
    <property type="entry name" value="Cu_amine_oxidN1"/>
    <property type="match status" value="1"/>
</dbReference>
<keyword evidence="4" id="KW-1185">Reference proteome</keyword>
<gene>
    <name evidence="3" type="ORF">ACFFSY_29390</name>
</gene>